<evidence type="ECO:0000313" key="7">
    <source>
        <dbReference type="EMBL" id="MBN1573323.1"/>
    </source>
</evidence>
<evidence type="ECO:0000256" key="2">
    <source>
        <dbReference type="ARBA" id="ARBA00022729"/>
    </source>
</evidence>
<keyword evidence="2" id="KW-0732">Signal</keyword>
<organism evidence="7 8">
    <name type="scientific">Candidatus Zymogenus saltonus</name>
    <dbReference type="NCBI Taxonomy" id="2844893"/>
    <lineage>
        <taxon>Bacteria</taxon>
        <taxon>Deltaproteobacteria</taxon>
        <taxon>Candidatus Zymogenia</taxon>
        <taxon>Candidatus Zymogeniales</taxon>
        <taxon>Candidatus Zymogenaceae</taxon>
        <taxon>Candidatus Zymogenus</taxon>
    </lineage>
</organism>
<dbReference type="InterPro" id="IPR036188">
    <property type="entry name" value="FAD/NAD-bd_sf"/>
</dbReference>
<gene>
    <name evidence="7" type="ORF">JW984_09030</name>
</gene>
<dbReference type="Pfam" id="PF01593">
    <property type="entry name" value="Amino_oxidase"/>
    <property type="match status" value="1"/>
</dbReference>
<evidence type="ECO:0000313" key="8">
    <source>
        <dbReference type="Proteomes" id="UP000809273"/>
    </source>
</evidence>
<evidence type="ECO:0000256" key="1">
    <source>
        <dbReference type="ARBA" id="ARBA00022630"/>
    </source>
</evidence>
<reference evidence="7" key="2">
    <citation type="submission" date="2021-01" db="EMBL/GenBank/DDBJ databases">
        <authorList>
            <person name="Hahn C.R."/>
            <person name="Youssef N.H."/>
            <person name="Elshahed M."/>
        </authorList>
    </citation>
    <scope>NUCLEOTIDE SEQUENCE</scope>
    <source>
        <strain evidence="7">Zod_Metabat.24</strain>
    </source>
</reference>
<dbReference type="Gene3D" id="3.50.50.60">
    <property type="entry name" value="FAD/NAD(P)-binding domain"/>
    <property type="match status" value="2"/>
</dbReference>
<keyword evidence="4" id="KW-0521">NADP</keyword>
<dbReference type="PANTHER" id="PTHR46091">
    <property type="entry name" value="BLR7054 PROTEIN"/>
    <property type="match status" value="1"/>
</dbReference>
<evidence type="ECO:0000256" key="4">
    <source>
        <dbReference type="ARBA" id="ARBA00022857"/>
    </source>
</evidence>
<name>A0A9D8KFB0_9DELT</name>
<proteinExistence type="predicted"/>
<dbReference type="InterPro" id="IPR052206">
    <property type="entry name" value="Retinol_saturase"/>
</dbReference>
<keyword evidence="5" id="KW-0520">NAD</keyword>
<evidence type="ECO:0000259" key="6">
    <source>
        <dbReference type="Pfam" id="PF01593"/>
    </source>
</evidence>
<reference evidence="7" key="1">
    <citation type="journal article" date="2021" name="Environ. Microbiol.">
        <title>Genomic characterization of three novel Desulfobacterota classes expand the metabolic and phylogenetic diversity of the phylum.</title>
        <authorList>
            <person name="Murphy C.L."/>
            <person name="Biggerstaff J."/>
            <person name="Eichhorn A."/>
            <person name="Ewing E."/>
            <person name="Shahan R."/>
            <person name="Soriano D."/>
            <person name="Stewart S."/>
            <person name="VanMol K."/>
            <person name="Walker R."/>
            <person name="Walters P."/>
            <person name="Elshahed M.S."/>
            <person name="Youssef N.H."/>
        </authorList>
    </citation>
    <scope>NUCLEOTIDE SEQUENCE</scope>
    <source>
        <strain evidence="7">Zod_Metabat.24</strain>
    </source>
</reference>
<sequence length="527" mass="58745">MAKKIKLAKDGIKSNYSGGDDYDLIIIGAGVTGLTAGLMWLKNTDGKKTLIVEKNGYPGGYVTAYQRGDYVFETTQLFPDVIDILEYLDIDLKLRKFKGTYMRSLVVHGDDVDEYRIPVGAESFARYLMSIFPEDAHKVERFIDYSTDLFAQVRKLKAFPRITDMIAIPFAAPKVVANLNRSYADLLDKIGIINPKLREVLETFNAFSGIPPDKTSSIISTGAMLASMTNSFRTVGYFDEFPALMSRLFQERGGEIRLSSPVEKIEVVDGKVVGIRVKGDDTIIRAGSVVTTIDPMVAMRGLVGDEFLPKKYVKRLENTLMSPSSFNVALGLDDGVDLKELDLDYPFNVISTGLGSMERLYEGFLAGENAFSEDCYHAAVVCPSLTTGAKNTITINVIPFPMGKWSEWRKNDRKRYVEEKEKMGDFFIKIVEKHFIPELSKCIVEKDISTPATYARYSGSPTGSIFDMATTVDQFGPKRLPMKTPIRNLYQPKFAYGIFGGMMNGLQVVDLILDRAVNDGNSLLNPR</sequence>
<dbReference type="PANTHER" id="PTHR46091:SF3">
    <property type="entry name" value="AMINE OXIDASE DOMAIN-CONTAINING PROTEIN"/>
    <property type="match status" value="1"/>
</dbReference>
<evidence type="ECO:0000256" key="3">
    <source>
        <dbReference type="ARBA" id="ARBA00022827"/>
    </source>
</evidence>
<dbReference type="GO" id="GO:0016491">
    <property type="term" value="F:oxidoreductase activity"/>
    <property type="evidence" value="ECO:0007669"/>
    <property type="project" value="InterPro"/>
</dbReference>
<dbReference type="EMBL" id="JAFGIX010000046">
    <property type="protein sequence ID" value="MBN1573323.1"/>
    <property type="molecule type" value="Genomic_DNA"/>
</dbReference>
<keyword evidence="3" id="KW-0274">FAD</keyword>
<dbReference type="AlphaFoldDB" id="A0A9D8KFB0"/>
<accession>A0A9D8KFB0</accession>
<evidence type="ECO:0000256" key="5">
    <source>
        <dbReference type="ARBA" id="ARBA00023027"/>
    </source>
</evidence>
<protein>
    <submittedName>
        <fullName evidence="7">NAD(P)/FAD-dependent oxidoreductase</fullName>
    </submittedName>
</protein>
<dbReference type="Proteomes" id="UP000809273">
    <property type="component" value="Unassembled WGS sequence"/>
</dbReference>
<dbReference type="SUPFAM" id="SSF51905">
    <property type="entry name" value="FAD/NAD(P)-binding domain"/>
    <property type="match status" value="1"/>
</dbReference>
<keyword evidence="1" id="KW-0285">Flavoprotein</keyword>
<comment type="caution">
    <text evidence="7">The sequence shown here is derived from an EMBL/GenBank/DDBJ whole genome shotgun (WGS) entry which is preliminary data.</text>
</comment>
<feature type="domain" description="Amine oxidase" evidence="6">
    <location>
        <begin position="46"/>
        <end position="358"/>
    </location>
</feature>
<dbReference type="InterPro" id="IPR002937">
    <property type="entry name" value="Amino_oxidase"/>
</dbReference>